<keyword evidence="3 8" id="KW-0479">Metal-binding</keyword>
<comment type="cofactor">
    <cofactor evidence="8">
        <name>Fe cation</name>
        <dbReference type="ChEBI" id="CHEBI:24875"/>
    </cofactor>
    <text evidence="8">Binds 2 iron ions per subunit.</text>
</comment>
<evidence type="ECO:0000256" key="8">
    <source>
        <dbReference type="HAMAP-Rule" id="MF_01658"/>
    </source>
</evidence>
<evidence type="ECO:0000256" key="9">
    <source>
        <dbReference type="SAM" id="MobiDB-lite"/>
    </source>
</evidence>
<keyword evidence="7 8" id="KW-0472">Membrane</keyword>
<keyword evidence="2 8" id="KW-0831">Ubiquinone biosynthesis</keyword>
<evidence type="ECO:0000256" key="2">
    <source>
        <dbReference type="ARBA" id="ARBA00022688"/>
    </source>
</evidence>
<feature type="binding site" evidence="8">
    <location>
        <position position="71"/>
    </location>
    <ligand>
        <name>Fe cation</name>
        <dbReference type="ChEBI" id="CHEBI:24875"/>
        <label>1</label>
    </ligand>
</feature>
<evidence type="ECO:0000256" key="1">
    <source>
        <dbReference type="ARBA" id="ARBA00004749"/>
    </source>
</evidence>
<comment type="similarity">
    <text evidence="8">Belongs to the COQ7 family.</text>
</comment>
<comment type="catalytic activity">
    <reaction evidence="8">
        <text>a 5-methoxy-2-methyl-3-(all-trans-polyprenyl)benzene-1,4-diol + AH2 + O2 = a 3-demethylubiquinol + A + H2O</text>
        <dbReference type="Rhea" id="RHEA:50908"/>
        <dbReference type="Rhea" id="RHEA-COMP:10859"/>
        <dbReference type="Rhea" id="RHEA-COMP:10914"/>
        <dbReference type="ChEBI" id="CHEBI:13193"/>
        <dbReference type="ChEBI" id="CHEBI:15377"/>
        <dbReference type="ChEBI" id="CHEBI:15379"/>
        <dbReference type="ChEBI" id="CHEBI:17499"/>
        <dbReference type="ChEBI" id="CHEBI:84167"/>
        <dbReference type="ChEBI" id="CHEBI:84422"/>
        <dbReference type="EC" id="1.14.99.60"/>
    </reaction>
</comment>
<dbReference type="GO" id="GO:0005886">
    <property type="term" value="C:plasma membrane"/>
    <property type="evidence" value="ECO:0007669"/>
    <property type="project" value="UniProtKB-SubCell"/>
</dbReference>
<dbReference type="InterPro" id="IPR011566">
    <property type="entry name" value="Ubq_synth_Coq7"/>
</dbReference>
<accession>A0A6N6VHL8</accession>
<sequence>MPRQPERKPKPTPRSAQPGRSISKTIEEIVRVDHAGEYGAVRIYSGQLAVFKYLPNKQETVESLTRMEKEEEVHLARFNDLINERGVRPTAFAPIWHVAGFALGAATALMGEKAAHACTEAVETVIDEHYRNQIAKLETMNADEKDLIDTIERFRLEEVQHRDEAIEKGAKEAPAYALLSGLIGAGCRLAIRLSEKV</sequence>
<evidence type="ECO:0000313" key="10">
    <source>
        <dbReference type="EMBL" id="KAB7738807.1"/>
    </source>
</evidence>
<dbReference type="EMBL" id="WESC01000016">
    <property type="protein sequence ID" value="KAB7738807.1"/>
    <property type="molecule type" value="Genomic_DNA"/>
</dbReference>
<dbReference type="HAMAP" id="MF_01658">
    <property type="entry name" value="COQ7"/>
    <property type="match status" value="1"/>
</dbReference>
<evidence type="ECO:0000256" key="7">
    <source>
        <dbReference type="ARBA" id="ARBA00023136"/>
    </source>
</evidence>
<dbReference type="Proteomes" id="UP000468901">
    <property type="component" value="Unassembled WGS sequence"/>
</dbReference>
<evidence type="ECO:0000256" key="3">
    <source>
        <dbReference type="ARBA" id="ARBA00022723"/>
    </source>
</evidence>
<feature type="compositionally biased region" description="Polar residues" evidence="9">
    <location>
        <begin position="14"/>
        <end position="23"/>
    </location>
</feature>
<feature type="binding site" evidence="8">
    <location>
        <position position="123"/>
    </location>
    <ligand>
        <name>Fe cation</name>
        <dbReference type="ChEBI" id="CHEBI:24875"/>
        <label>2</label>
    </ligand>
</feature>
<dbReference type="UniPathway" id="UPA00232"/>
<name>A0A6N6VHL8_9HYPH</name>
<evidence type="ECO:0000256" key="5">
    <source>
        <dbReference type="ARBA" id="ARBA00023004"/>
    </source>
</evidence>
<keyword evidence="8" id="KW-1003">Cell membrane</keyword>
<keyword evidence="11" id="KW-1185">Reference proteome</keyword>
<dbReference type="AlphaFoldDB" id="A0A6N6VHL8"/>
<feature type="binding site" evidence="8">
    <location>
        <position position="158"/>
    </location>
    <ligand>
        <name>Fe cation</name>
        <dbReference type="ChEBI" id="CHEBI:24875"/>
        <label>2</label>
    </ligand>
</feature>
<protein>
    <recommendedName>
        <fullName evidence="8">3-demethoxyubiquinol 3-hydroxylase</fullName>
        <shortName evidence="8">DMQ hydroxylase</shortName>
        <ecNumber evidence="8">1.14.99.60</ecNumber>
    </recommendedName>
    <alternativeName>
        <fullName evidence="8">2-nonaprenyl-3-methyl-6-methoxy-1,4-benzoquinol hydroxylase</fullName>
    </alternativeName>
</protein>
<feature type="binding site" evidence="8">
    <location>
        <position position="161"/>
    </location>
    <ligand>
        <name>Fe cation</name>
        <dbReference type="ChEBI" id="CHEBI:24875"/>
        <label>2</label>
    </ligand>
</feature>
<dbReference type="RefSeq" id="WP_152217303.1">
    <property type="nucleotide sequence ID" value="NZ_JBAQYD010000386.1"/>
</dbReference>
<dbReference type="GO" id="GO:0046872">
    <property type="term" value="F:metal ion binding"/>
    <property type="evidence" value="ECO:0007669"/>
    <property type="project" value="UniProtKB-KW"/>
</dbReference>
<keyword evidence="10" id="KW-0830">Ubiquinone</keyword>
<evidence type="ECO:0000256" key="6">
    <source>
        <dbReference type="ARBA" id="ARBA00023033"/>
    </source>
</evidence>
<comment type="subcellular location">
    <subcellularLocation>
        <location evidence="8">Cell membrane</location>
        <topology evidence="8">Peripheral membrane protein</topology>
    </subcellularLocation>
</comment>
<organism evidence="10 11">
    <name type="scientific">Parvibaculum sedimenti</name>
    <dbReference type="NCBI Taxonomy" id="2608632"/>
    <lineage>
        <taxon>Bacteria</taxon>
        <taxon>Pseudomonadati</taxon>
        <taxon>Pseudomonadota</taxon>
        <taxon>Alphaproteobacteria</taxon>
        <taxon>Hyphomicrobiales</taxon>
        <taxon>Parvibaculaceae</taxon>
        <taxon>Parvibaculum</taxon>
    </lineage>
</organism>
<dbReference type="GO" id="GO:0006744">
    <property type="term" value="P:ubiquinone biosynthetic process"/>
    <property type="evidence" value="ECO:0007669"/>
    <property type="project" value="UniProtKB-UniRule"/>
</dbReference>
<feature type="binding site" evidence="8">
    <location>
        <position position="74"/>
    </location>
    <ligand>
        <name>Fe cation</name>
        <dbReference type="ChEBI" id="CHEBI:24875"/>
        <label>1</label>
    </ligand>
</feature>
<comment type="caution">
    <text evidence="10">The sequence shown here is derived from an EMBL/GenBank/DDBJ whole genome shotgun (WGS) entry which is preliminary data.</text>
</comment>
<feature type="binding site" evidence="8">
    <location>
        <position position="158"/>
    </location>
    <ligand>
        <name>Fe cation</name>
        <dbReference type="ChEBI" id="CHEBI:24875"/>
        <label>1</label>
    </ligand>
</feature>
<keyword evidence="5 8" id="KW-0408">Iron</keyword>
<feature type="region of interest" description="Disordered" evidence="9">
    <location>
        <begin position="1"/>
        <end position="23"/>
    </location>
</feature>
<proteinExistence type="inferred from homology"/>
<keyword evidence="4 8" id="KW-0560">Oxidoreductase</keyword>
<evidence type="ECO:0000256" key="4">
    <source>
        <dbReference type="ARBA" id="ARBA00023002"/>
    </source>
</evidence>
<dbReference type="Pfam" id="PF03232">
    <property type="entry name" value="COQ7"/>
    <property type="match status" value="1"/>
</dbReference>
<dbReference type="PANTHER" id="PTHR11237:SF4">
    <property type="entry name" value="5-DEMETHOXYUBIQUINONE HYDROXYLASE, MITOCHONDRIAL"/>
    <property type="match status" value="1"/>
</dbReference>
<dbReference type="PANTHER" id="PTHR11237">
    <property type="entry name" value="COENZYME Q10 BIOSYNTHESIS PROTEIN 7"/>
    <property type="match status" value="1"/>
</dbReference>
<feature type="binding site" evidence="8">
    <location>
        <position position="71"/>
    </location>
    <ligand>
        <name>Fe cation</name>
        <dbReference type="ChEBI" id="CHEBI:24875"/>
        <label>2</label>
    </ligand>
</feature>
<evidence type="ECO:0000313" key="11">
    <source>
        <dbReference type="Proteomes" id="UP000468901"/>
    </source>
</evidence>
<dbReference type="SUPFAM" id="SSF47240">
    <property type="entry name" value="Ferritin-like"/>
    <property type="match status" value="1"/>
</dbReference>
<dbReference type="EC" id="1.14.99.60" evidence="8"/>
<dbReference type="CDD" id="cd01042">
    <property type="entry name" value="DMQH"/>
    <property type="match status" value="1"/>
</dbReference>
<feature type="binding site" evidence="8">
    <location>
        <position position="37"/>
    </location>
    <ligand>
        <name>Fe cation</name>
        <dbReference type="ChEBI" id="CHEBI:24875"/>
        <label>1</label>
    </ligand>
</feature>
<gene>
    <name evidence="8" type="primary">coq7</name>
    <name evidence="10" type="ORF">F2P47_15315</name>
</gene>
<keyword evidence="6 8" id="KW-0503">Monooxygenase</keyword>
<dbReference type="GO" id="GO:0008682">
    <property type="term" value="F:3-demethoxyubiquinol 3-hydroxylase activity"/>
    <property type="evidence" value="ECO:0007669"/>
    <property type="project" value="UniProtKB-EC"/>
</dbReference>
<dbReference type="InterPro" id="IPR009078">
    <property type="entry name" value="Ferritin-like_SF"/>
</dbReference>
<comment type="function">
    <text evidence="8">Catalyzes the hydroxylation of 2-nonaprenyl-3-methyl-6-methoxy-1,4-benzoquinol during ubiquinone biosynthesis.</text>
</comment>
<comment type="pathway">
    <text evidence="1 8">Cofactor biosynthesis; ubiquinone biosynthesis.</text>
</comment>
<reference evidence="10 11" key="1">
    <citation type="submission" date="2019-09" db="EMBL/GenBank/DDBJ databases">
        <title>Parvibaculum sedimenti sp. nov., isolated from sediment.</title>
        <authorList>
            <person name="Wang Y."/>
        </authorList>
    </citation>
    <scope>NUCLEOTIDE SEQUENCE [LARGE SCALE GENOMIC DNA]</scope>
    <source>
        <strain evidence="10 11">HXT-9</strain>
    </source>
</reference>